<feature type="binding site" evidence="17">
    <location>
        <position position="867"/>
    </location>
    <ligand>
        <name>Mo-molybdopterin</name>
        <dbReference type="ChEBI" id="CHEBI:71302"/>
    </ligand>
    <ligandPart>
        <name>Mo</name>
        <dbReference type="ChEBI" id="CHEBI:28685"/>
    </ligandPart>
</feature>
<evidence type="ECO:0000256" key="3">
    <source>
        <dbReference type="ARBA" id="ARBA00006849"/>
    </source>
</evidence>
<dbReference type="InterPro" id="IPR036318">
    <property type="entry name" value="FAD-bd_PCMH-like_sf"/>
</dbReference>
<keyword evidence="9" id="KW-0560">Oxidoreductase</keyword>
<dbReference type="GO" id="GO:0009055">
    <property type="term" value="F:electron transfer activity"/>
    <property type="evidence" value="ECO:0007669"/>
    <property type="project" value="UniProtKB-ARBA"/>
</dbReference>
<dbReference type="FunFam" id="3.10.20.30:FF:000012">
    <property type="entry name" value="Xanthine dehydrogenase/oxidase"/>
    <property type="match status" value="1"/>
</dbReference>
<dbReference type="SUPFAM" id="SSF56003">
    <property type="entry name" value="Molybdenum cofactor-binding domain"/>
    <property type="match status" value="1"/>
</dbReference>
<dbReference type="SUPFAM" id="SSF54292">
    <property type="entry name" value="2Fe-2S ferredoxin-like"/>
    <property type="match status" value="1"/>
</dbReference>
<feature type="binding site" evidence="17">
    <location>
        <position position="125"/>
    </location>
    <ligand>
        <name>[2Fe-2S] cluster</name>
        <dbReference type="ChEBI" id="CHEBI:190135"/>
        <label>2</label>
    </ligand>
</feature>
<evidence type="ECO:0000256" key="5">
    <source>
        <dbReference type="ARBA" id="ARBA00022630"/>
    </source>
</evidence>
<dbReference type="InterPro" id="IPR016166">
    <property type="entry name" value="FAD-bd_PCMH"/>
</dbReference>
<dbReference type="AlphaFoldDB" id="A0A8X8VVG5"/>
<keyword evidence="11 17" id="KW-0411">Iron-sulfur</keyword>
<evidence type="ECO:0000256" key="4">
    <source>
        <dbReference type="ARBA" id="ARBA00022505"/>
    </source>
</evidence>
<dbReference type="PROSITE" id="PS00197">
    <property type="entry name" value="2FE2S_FER_1"/>
    <property type="match status" value="1"/>
</dbReference>
<dbReference type="GO" id="GO:0050302">
    <property type="term" value="F:indole-3-acetaldehyde oxidase activity"/>
    <property type="evidence" value="ECO:0007669"/>
    <property type="project" value="UniProtKB-EC"/>
</dbReference>
<dbReference type="InterPro" id="IPR005107">
    <property type="entry name" value="CO_DH_flav_C"/>
</dbReference>
<evidence type="ECO:0000256" key="17">
    <source>
        <dbReference type="PIRSR" id="PIRSR000127-3"/>
    </source>
</evidence>
<sequence>MEKKDCAVAGDESRLVFEVNGKRFEMGEVDPSTTLLEFLRSATPFKSVKLGCGEGGCGACVVVLSRFNPVLNQPEIFSVSSCLTLLCSLNGFSITTTEGLGNTKHGFHPIHQRFAGFHASQCGFCTPGFCMSFFSALANADTAPQPPAPGFSNLTTSHAQTSITGNLCRCTGYRPIADACKSFAADVDIEDLGMNVFPKGEFPPYDPEDDVWPYVRVCKQECSTVLNSESISWFTPASLEELGSLVADGARFKLVVGNTGMGYYKETERYDKYIDLRYIPDLLMVRKDETGIEFGAAISISRVISSLKEEGESDLVLMKIAQHMERVASIFIRNSASIGGNLVMAQRRSFPSDIATLLLAVGSTVALLRGRAQERMTMDEFLYGPPLAPTDVLLSVHIPFFGSRVGFESYRAAPRPLGNALPYLNAAFLADVSFKESGGVILNYARLAFGAYGTDHATRASEVEEYLAGKTLTVEVLDEAVRLVKLSVEPKDGTTHPAYRKSLAVSFLFSFLAAFIDVSSPTLGVSFSEVADSSNEETGTYYPVGEPIPKVGAIIQASGEAVYVDDIPSPPHSLHGALIYSTKPLARVKSISFEAVPKPSGIVDVISAKDIPQGGQNFGATGLFGSEYLFADDTTASAGDLIAFVVARSQKEANVAARMAQVDYETQGLEPPILTVEEAVENSSFFDTFSPYEPRLKPEMIGDFTKGMAEADHKILSQEIILGSQYFFYMETQTALAIPDEDNCMVVYSSVQSPELAQISIARCLGVPEHNVRVITRRLGGGFGGKCQRAMKVATACALAAQKLGPTENGKLTALHVDILIDAGFFIDFSPFIPYMLIAGLKKYNWGALSFDIKLCKTNNTSKTMMRAPGDVQGNFIAEAIIERVTSLLSMEAGSVREINFHTGESLQLFYAEAAGEASDYTLPHIWDELISSSCYMERTAAVEQFNRSNIWRKRGISCVPIVYKVTVSGKPGKVSILKDASVVVEVGGIEMGQGLYTKVKQATAYALSLIKCDGMENLIEKVRVVDRAIKPSCHYLKDEQGSLQWNDLILEAHNQSINLAANSYFLPESGSKEYLNYGAAVSEVEICVLTGEKSILRTDIVYDCGQSLNPAVDMGQGLVTTNSTWDYKIPSLDNVPKKLNAKVLNTGHHPDRVLSSKASGEPPLVLATSVYCGIRAGVVEARKQLKGWGATQGTDSDLQLDVPATLPVVKQYCGLDYVETYLRSLLAPS</sequence>
<keyword evidence="5" id="KW-0285">Flavoprotein</keyword>
<feature type="binding site" evidence="16">
    <location>
        <position position="353"/>
    </location>
    <ligand>
        <name>FAD</name>
        <dbReference type="ChEBI" id="CHEBI:57692"/>
    </ligand>
</feature>
<comment type="cofactor">
    <cofactor evidence="17">
        <name>Mo-molybdopterin</name>
        <dbReference type="ChEBI" id="CHEBI:71302"/>
    </cofactor>
    <text evidence="17">Binds 1 Mo-molybdopterin (Mo-MPT) cofactor per subunit.</text>
</comment>
<feature type="domain" description="FAD-binding PCMH-type" evidence="19">
    <location>
        <begin position="226"/>
        <end position="403"/>
    </location>
</feature>
<dbReference type="GO" id="GO:0006124">
    <property type="term" value="P:ferredoxin metabolic process"/>
    <property type="evidence" value="ECO:0007669"/>
    <property type="project" value="UniProtKB-ARBA"/>
</dbReference>
<feature type="binding site" evidence="17">
    <location>
        <position position="122"/>
    </location>
    <ligand>
        <name>[2Fe-2S] cluster</name>
        <dbReference type="ChEBI" id="CHEBI:190135"/>
        <label>2</label>
    </ligand>
</feature>
<dbReference type="Pfam" id="PF01799">
    <property type="entry name" value="Fer2_2"/>
    <property type="match status" value="1"/>
</dbReference>
<keyword evidence="10 17" id="KW-0408">Iron</keyword>
<evidence type="ECO:0000256" key="1">
    <source>
        <dbReference type="ARBA" id="ARBA00001974"/>
    </source>
</evidence>
<evidence type="ECO:0000256" key="11">
    <source>
        <dbReference type="ARBA" id="ARBA00023014"/>
    </source>
</evidence>
<keyword evidence="7 17" id="KW-0479">Metal-binding</keyword>
<dbReference type="InterPro" id="IPR001041">
    <property type="entry name" value="2Fe-2S_ferredoxin-type"/>
</dbReference>
<dbReference type="InterPro" id="IPR006058">
    <property type="entry name" value="2Fe2S_fd_BS"/>
</dbReference>
<dbReference type="SUPFAM" id="SSF47741">
    <property type="entry name" value="CO dehydrogenase ISP C-domain like"/>
    <property type="match status" value="1"/>
</dbReference>
<feature type="binding site" evidence="17">
    <location>
        <position position="752"/>
    </location>
    <ligand>
        <name>Mo-molybdopterin</name>
        <dbReference type="ChEBI" id="CHEBI:71302"/>
    </ligand>
    <ligandPart>
        <name>Mo</name>
        <dbReference type="ChEBI" id="CHEBI:28685"/>
    </ligandPart>
</feature>
<evidence type="ECO:0000256" key="7">
    <source>
        <dbReference type="ARBA" id="ARBA00022723"/>
    </source>
</evidence>
<dbReference type="Gene3D" id="3.30.390.50">
    <property type="entry name" value="CO dehydrogenase flavoprotein, C-terminal domain"/>
    <property type="match status" value="1"/>
</dbReference>
<dbReference type="GO" id="GO:0009507">
    <property type="term" value="C:chloroplast"/>
    <property type="evidence" value="ECO:0007669"/>
    <property type="project" value="UniProtKB-ARBA"/>
</dbReference>
<dbReference type="PROSITE" id="PS51085">
    <property type="entry name" value="2FE2S_FER_2"/>
    <property type="match status" value="1"/>
</dbReference>
<evidence type="ECO:0000256" key="12">
    <source>
        <dbReference type="ARBA" id="ARBA00023027"/>
    </source>
</evidence>
<dbReference type="InterPro" id="IPR002888">
    <property type="entry name" value="2Fe-2S-bd"/>
</dbReference>
<dbReference type="InterPro" id="IPR036683">
    <property type="entry name" value="CO_DH_flav_C_dom_sf"/>
</dbReference>
<keyword evidence="6 17" id="KW-0001">2Fe-2S</keyword>
<dbReference type="PANTHER" id="PTHR11908:SF132">
    <property type="entry name" value="ALDEHYDE OXIDASE 1-RELATED"/>
    <property type="match status" value="1"/>
</dbReference>
<evidence type="ECO:0000259" key="18">
    <source>
        <dbReference type="PROSITE" id="PS51085"/>
    </source>
</evidence>
<dbReference type="Gene3D" id="3.90.1170.50">
    <property type="entry name" value="Aldehyde oxidase/xanthine dehydrogenase, a/b hammerhead"/>
    <property type="match status" value="1"/>
</dbReference>
<dbReference type="GO" id="GO:0071949">
    <property type="term" value="F:FAD binding"/>
    <property type="evidence" value="ECO:0007669"/>
    <property type="project" value="InterPro"/>
</dbReference>
<dbReference type="FunFam" id="3.30.365.10:FF:000001">
    <property type="entry name" value="Xanthine dehydrogenase oxidase"/>
    <property type="match status" value="1"/>
</dbReference>
<evidence type="ECO:0000259" key="19">
    <source>
        <dbReference type="PROSITE" id="PS51387"/>
    </source>
</evidence>
<evidence type="ECO:0000313" key="21">
    <source>
        <dbReference type="Proteomes" id="UP000298416"/>
    </source>
</evidence>
<comment type="cofactor">
    <cofactor evidence="1 16">
        <name>FAD</name>
        <dbReference type="ChEBI" id="CHEBI:57692"/>
    </cofactor>
</comment>
<feature type="binding site" evidence="16">
    <location>
        <position position="393"/>
    </location>
    <ligand>
        <name>FAD</name>
        <dbReference type="ChEBI" id="CHEBI:57692"/>
    </ligand>
</feature>
<feature type="binding site" evidence="17">
    <location>
        <position position="170"/>
    </location>
    <ligand>
        <name>[2Fe-2S] cluster</name>
        <dbReference type="ChEBI" id="CHEBI:190135"/>
        <label>2</label>
    </ligand>
</feature>
<dbReference type="InterPro" id="IPR016169">
    <property type="entry name" value="FAD-bd_PCMH_sub2"/>
</dbReference>
<evidence type="ECO:0000256" key="6">
    <source>
        <dbReference type="ARBA" id="ARBA00022714"/>
    </source>
</evidence>
<evidence type="ECO:0000256" key="2">
    <source>
        <dbReference type="ARBA" id="ARBA00004474"/>
    </source>
</evidence>
<dbReference type="SUPFAM" id="SSF54665">
    <property type="entry name" value="CO dehydrogenase molybdoprotein N-domain-like"/>
    <property type="match status" value="1"/>
</dbReference>
<comment type="caution">
    <text evidence="20">The sequence shown here is derived from an EMBL/GenBank/DDBJ whole genome shotgun (WGS) entry which is preliminary data.</text>
</comment>
<feature type="active site" description="Proton acceptor" evidence="15">
    <location>
        <position position="1162"/>
    </location>
</feature>
<proteinExistence type="inferred from homology"/>
<dbReference type="PANTHER" id="PTHR11908">
    <property type="entry name" value="XANTHINE DEHYDROGENASE"/>
    <property type="match status" value="1"/>
</dbReference>
<dbReference type="Pfam" id="PF00111">
    <property type="entry name" value="Fer2"/>
    <property type="match status" value="1"/>
</dbReference>
<dbReference type="EMBL" id="PNBA02000742">
    <property type="protein sequence ID" value="KAG6383079.1"/>
    <property type="molecule type" value="Genomic_DNA"/>
</dbReference>
<evidence type="ECO:0000256" key="13">
    <source>
        <dbReference type="ARBA" id="ARBA00034078"/>
    </source>
</evidence>
<dbReference type="InterPro" id="IPR036884">
    <property type="entry name" value="2Fe-2S-bd_dom_sf"/>
</dbReference>
<evidence type="ECO:0000256" key="15">
    <source>
        <dbReference type="PIRSR" id="PIRSR000127-1"/>
    </source>
</evidence>
<dbReference type="Gene3D" id="3.30.465.10">
    <property type="match status" value="1"/>
</dbReference>
<dbReference type="InterPro" id="IPR046867">
    <property type="entry name" value="AldOxase/xan_DH_MoCoBD2"/>
</dbReference>
<dbReference type="InterPro" id="IPR002346">
    <property type="entry name" value="Mopterin_DH_FAD-bd"/>
</dbReference>
<evidence type="ECO:0000256" key="16">
    <source>
        <dbReference type="PIRSR" id="PIRSR000127-2"/>
    </source>
</evidence>
<comment type="similarity">
    <text evidence="3">Belongs to the xanthine dehydrogenase family.</text>
</comment>
<dbReference type="Pfam" id="PF20256">
    <property type="entry name" value="MoCoBD_2"/>
    <property type="match status" value="2"/>
</dbReference>
<dbReference type="Gene3D" id="1.10.150.120">
    <property type="entry name" value="[2Fe-2S]-binding domain"/>
    <property type="match status" value="1"/>
</dbReference>
<feature type="binding site" evidence="17">
    <location>
        <position position="57"/>
    </location>
    <ligand>
        <name>[2Fe-2S] cluster</name>
        <dbReference type="ChEBI" id="CHEBI:190135"/>
        <label>1</label>
    </ligand>
</feature>
<reference evidence="20" key="1">
    <citation type="submission" date="2018-01" db="EMBL/GenBank/DDBJ databases">
        <authorList>
            <person name="Mao J.F."/>
        </authorList>
    </citation>
    <scope>NUCLEOTIDE SEQUENCE</scope>
    <source>
        <strain evidence="20">Huo1</strain>
        <tissue evidence="20">Leaf</tissue>
    </source>
</reference>
<comment type="cofactor">
    <cofactor evidence="17">
        <name>[2Fe-2S] cluster</name>
        <dbReference type="ChEBI" id="CHEBI:190135"/>
    </cofactor>
    <text evidence="17">Binds 2 [2Fe-2S] clusters.</text>
</comment>
<dbReference type="Pfam" id="PF00941">
    <property type="entry name" value="FAD_binding_5"/>
    <property type="match status" value="1"/>
</dbReference>
<feature type="binding site" evidence="17">
    <location>
        <position position="783"/>
    </location>
    <ligand>
        <name>Mo-molybdopterin</name>
        <dbReference type="ChEBI" id="CHEBI:71302"/>
    </ligand>
    <ligandPart>
        <name>Mo</name>
        <dbReference type="ChEBI" id="CHEBI:28685"/>
    </ligandPart>
</feature>
<keyword evidence="4 17" id="KW-0500">Molybdenum</keyword>
<dbReference type="Proteomes" id="UP000298416">
    <property type="component" value="Unassembled WGS sequence"/>
</dbReference>
<feature type="binding site" evidence="17">
    <location>
        <position position="60"/>
    </location>
    <ligand>
        <name>[2Fe-2S] cluster</name>
        <dbReference type="ChEBI" id="CHEBI:190135"/>
        <label>1</label>
    </ligand>
</feature>
<comment type="subcellular location">
    <subcellularLocation>
        <location evidence="2">Plastid</location>
    </subcellularLocation>
</comment>
<protein>
    <recommendedName>
        <fullName evidence="14">indole-3-acetaldehyde oxidase</fullName>
        <ecNumber evidence="14">1.2.3.7</ecNumber>
    </recommendedName>
</protein>
<dbReference type="InterPro" id="IPR012675">
    <property type="entry name" value="Beta-grasp_dom_sf"/>
</dbReference>
<dbReference type="InterPro" id="IPR008274">
    <property type="entry name" value="AldOxase/xan_DH_MoCoBD1"/>
</dbReference>
<feature type="binding site" evidence="17">
    <location>
        <position position="168"/>
    </location>
    <ligand>
        <name>[2Fe-2S] cluster</name>
        <dbReference type="ChEBI" id="CHEBI:190135"/>
        <label>2</label>
    </ligand>
</feature>
<reference evidence="20" key="2">
    <citation type="submission" date="2020-08" db="EMBL/GenBank/DDBJ databases">
        <title>Plant Genome Project.</title>
        <authorList>
            <person name="Zhang R.-G."/>
        </authorList>
    </citation>
    <scope>NUCLEOTIDE SEQUENCE</scope>
    <source>
        <strain evidence="20">Huo1</strain>
        <tissue evidence="20">Leaf</tissue>
    </source>
</reference>
<dbReference type="Pfam" id="PF01315">
    <property type="entry name" value="Ald_Xan_dh_C"/>
    <property type="match status" value="1"/>
</dbReference>
<dbReference type="InterPro" id="IPR016208">
    <property type="entry name" value="Ald_Oxase/xanthine_DH-like"/>
</dbReference>
<keyword evidence="21" id="KW-1185">Reference proteome</keyword>
<feature type="domain" description="2Fe-2S ferredoxin-type" evidence="18">
    <location>
        <begin position="13"/>
        <end position="100"/>
    </location>
</feature>
<keyword evidence="12" id="KW-0520">NAD</keyword>
<keyword evidence="8 16" id="KW-0274">FAD</keyword>
<evidence type="ECO:0000256" key="8">
    <source>
        <dbReference type="ARBA" id="ARBA00022827"/>
    </source>
</evidence>
<dbReference type="PROSITE" id="PS51387">
    <property type="entry name" value="FAD_PCMH"/>
    <property type="match status" value="1"/>
</dbReference>
<evidence type="ECO:0000313" key="20">
    <source>
        <dbReference type="EMBL" id="KAG6383079.1"/>
    </source>
</evidence>
<dbReference type="PIRSF" id="PIRSF000127">
    <property type="entry name" value="Xanthine_DH"/>
    <property type="match status" value="1"/>
</dbReference>
<feature type="binding site" evidence="16">
    <location>
        <begin position="337"/>
        <end position="341"/>
    </location>
    <ligand>
        <name>FAD</name>
        <dbReference type="ChEBI" id="CHEBI:57692"/>
    </ligand>
</feature>
<feature type="binding site" evidence="16">
    <location>
        <position position="411"/>
    </location>
    <ligand>
        <name>FAD</name>
        <dbReference type="ChEBI" id="CHEBI:57692"/>
    </ligand>
</feature>
<dbReference type="SUPFAM" id="SSF56176">
    <property type="entry name" value="FAD-binding/transporter-associated domain-like"/>
    <property type="match status" value="1"/>
</dbReference>
<dbReference type="SUPFAM" id="SSF55447">
    <property type="entry name" value="CO dehydrogenase flavoprotein C-terminal domain-like"/>
    <property type="match status" value="1"/>
</dbReference>
<dbReference type="InterPro" id="IPR036010">
    <property type="entry name" value="2Fe-2S_ferredoxin-like_sf"/>
</dbReference>
<evidence type="ECO:0000256" key="14">
    <source>
        <dbReference type="ARBA" id="ARBA00067017"/>
    </source>
</evidence>
<feature type="binding site" evidence="17">
    <location>
        <position position="52"/>
    </location>
    <ligand>
        <name>[2Fe-2S] cluster</name>
        <dbReference type="ChEBI" id="CHEBI:190135"/>
        <label>1</label>
    </ligand>
</feature>
<dbReference type="Gene3D" id="3.10.20.30">
    <property type="match status" value="1"/>
</dbReference>
<dbReference type="SMART" id="SM01008">
    <property type="entry name" value="Ald_Xan_dh_C"/>
    <property type="match status" value="1"/>
</dbReference>
<evidence type="ECO:0000256" key="10">
    <source>
        <dbReference type="ARBA" id="ARBA00023004"/>
    </source>
</evidence>
<dbReference type="Gene3D" id="3.30.43.10">
    <property type="entry name" value="Uridine Diphospho-n-acetylenolpyruvylglucosamine Reductase, domain 2"/>
    <property type="match status" value="1"/>
</dbReference>
<dbReference type="EC" id="1.2.3.7" evidence="14"/>
<organism evidence="20">
    <name type="scientific">Salvia splendens</name>
    <name type="common">Scarlet sage</name>
    <dbReference type="NCBI Taxonomy" id="180675"/>
    <lineage>
        <taxon>Eukaryota</taxon>
        <taxon>Viridiplantae</taxon>
        <taxon>Streptophyta</taxon>
        <taxon>Embryophyta</taxon>
        <taxon>Tracheophyta</taxon>
        <taxon>Spermatophyta</taxon>
        <taxon>Magnoliopsida</taxon>
        <taxon>eudicotyledons</taxon>
        <taxon>Gunneridae</taxon>
        <taxon>Pentapetalae</taxon>
        <taxon>asterids</taxon>
        <taxon>lamiids</taxon>
        <taxon>Lamiales</taxon>
        <taxon>Lamiaceae</taxon>
        <taxon>Nepetoideae</taxon>
        <taxon>Mentheae</taxon>
        <taxon>Salviinae</taxon>
        <taxon>Salvia</taxon>
        <taxon>Salvia subgen. Calosphace</taxon>
        <taxon>core Calosphace</taxon>
    </lineage>
</organism>
<dbReference type="GO" id="GO:0051537">
    <property type="term" value="F:2 iron, 2 sulfur cluster binding"/>
    <property type="evidence" value="ECO:0007669"/>
    <property type="project" value="UniProtKB-KW"/>
</dbReference>
<dbReference type="GO" id="GO:0005506">
    <property type="term" value="F:iron ion binding"/>
    <property type="evidence" value="ECO:0007669"/>
    <property type="project" value="InterPro"/>
</dbReference>
<accession>A0A8X8VVG5</accession>
<gene>
    <name evidence="20" type="ORF">SASPL_157178</name>
</gene>
<dbReference type="InterPro" id="IPR037165">
    <property type="entry name" value="AldOxase/xan_DH_Mopterin-bd_sf"/>
</dbReference>
<dbReference type="SMART" id="SM01092">
    <property type="entry name" value="CO_deh_flav_C"/>
    <property type="match status" value="1"/>
</dbReference>
<dbReference type="Pfam" id="PF02738">
    <property type="entry name" value="MoCoBD_1"/>
    <property type="match status" value="1"/>
</dbReference>
<dbReference type="InterPro" id="IPR036856">
    <property type="entry name" value="Ald_Oxase/Xan_DH_a/b_sf"/>
</dbReference>
<feature type="binding site" evidence="17">
    <location>
        <position position="82"/>
    </location>
    <ligand>
        <name>[2Fe-2S] cluster</name>
        <dbReference type="ChEBI" id="CHEBI:190135"/>
        <label>1</label>
    </ligand>
</feature>
<dbReference type="Pfam" id="PF03450">
    <property type="entry name" value="CO_deh_flav_C"/>
    <property type="match status" value="1"/>
</dbReference>
<dbReference type="InterPro" id="IPR016167">
    <property type="entry name" value="FAD-bd_PCMH_sub1"/>
</dbReference>
<comment type="cofactor">
    <cofactor evidence="13">
        <name>[2Fe-2S] cluster</name>
        <dbReference type="ChEBI" id="CHEBI:190135"/>
    </cofactor>
</comment>
<evidence type="ECO:0000256" key="9">
    <source>
        <dbReference type="ARBA" id="ARBA00023002"/>
    </source>
</evidence>
<dbReference type="InterPro" id="IPR000674">
    <property type="entry name" value="Ald_Oxase/Xan_DH_a/b"/>
</dbReference>
<dbReference type="Gene3D" id="3.30.365.10">
    <property type="entry name" value="Aldehyde oxidase/xanthine dehydrogenase, molybdopterin binding domain"/>
    <property type="match status" value="5"/>
</dbReference>
<name>A0A8X8VVG5_SALSN</name>